<evidence type="ECO:0000256" key="1">
    <source>
        <dbReference type="SAM" id="Phobius"/>
    </source>
</evidence>
<name>A0A2X0Z9I2_9BACI</name>
<organism evidence="2 3">
    <name type="scientific">Lysinibacillus capsici</name>
    <dbReference type="NCBI Taxonomy" id="2115968"/>
    <lineage>
        <taxon>Bacteria</taxon>
        <taxon>Bacillati</taxon>
        <taxon>Bacillota</taxon>
        <taxon>Bacilli</taxon>
        <taxon>Bacillales</taxon>
        <taxon>Bacillaceae</taxon>
        <taxon>Lysinibacillus</taxon>
    </lineage>
</organism>
<proteinExistence type="predicted"/>
<evidence type="ECO:0000313" key="3">
    <source>
        <dbReference type="Proteomes" id="UP000251431"/>
    </source>
</evidence>
<accession>A0A2X0Z9I2</accession>
<evidence type="ECO:0000313" key="2">
    <source>
        <dbReference type="EMBL" id="SPT99201.1"/>
    </source>
</evidence>
<sequence length="29" mass="3061">MSTITIILTVATVLVIGATIVTMIKSNKK</sequence>
<feature type="transmembrane region" description="Helical" evidence="1">
    <location>
        <begin position="6"/>
        <end position="24"/>
    </location>
</feature>
<dbReference type="EMBL" id="UAQE01000001">
    <property type="protein sequence ID" value="SPT99201.1"/>
    <property type="molecule type" value="Genomic_DNA"/>
</dbReference>
<gene>
    <name evidence="2" type="ORF">NCTC7582_02124</name>
</gene>
<keyword evidence="1" id="KW-1133">Transmembrane helix</keyword>
<dbReference type="Proteomes" id="UP000251431">
    <property type="component" value="Unassembled WGS sequence"/>
</dbReference>
<dbReference type="AlphaFoldDB" id="A0A2X0Z9I2"/>
<keyword evidence="1" id="KW-0472">Membrane</keyword>
<reference evidence="2 3" key="1">
    <citation type="submission" date="2018-06" db="EMBL/GenBank/DDBJ databases">
        <authorList>
            <consortium name="Pathogen Informatics"/>
            <person name="Doyle S."/>
        </authorList>
    </citation>
    <scope>NUCLEOTIDE SEQUENCE [LARGE SCALE GENOMIC DNA]</scope>
    <source>
        <strain evidence="2 3">NCTC7582</strain>
    </source>
</reference>
<protein>
    <submittedName>
        <fullName evidence="2">Uncharacterized protein</fullName>
    </submittedName>
</protein>
<keyword evidence="1" id="KW-0812">Transmembrane</keyword>